<dbReference type="Proteomes" id="UP000591131">
    <property type="component" value="Unassembled WGS sequence"/>
</dbReference>
<protein>
    <recommendedName>
        <fullName evidence="1">3'-5' exonuclease domain-containing protein</fullName>
    </recommendedName>
</protein>
<comment type="caution">
    <text evidence="2">The sequence shown here is derived from an EMBL/GenBank/DDBJ whole genome shotgun (WGS) entry which is preliminary data.</text>
</comment>
<dbReference type="OrthoDB" id="26838at2759"/>
<dbReference type="PANTHER" id="PTHR46814">
    <property type="entry name" value="EGALITARIAN, ISOFORM B"/>
    <property type="match status" value="1"/>
</dbReference>
<dbReference type="InterPro" id="IPR036397">
    <property type="entry name" value="RNaseH_sf"/>
</dbReference>
<dbReference type="AlphaFoldDB" id="A0A7J6KU17"/>
<dbReference type="Gene3D" id="3.30.420.10">
    <property type="entry name" value="Ribonuclease H-like superfamily/Ribonuclease H"/>
    <property type="match status" value="1"/>
</dbReference>
<feature type="non-terminal residue" evidence="2">
    <location>
        <position position="401"/>
    </location>
</feature>
<accession>A0A7J6KU17</accession>
<evidence type="ECO:0000313" key="3">
    <source>
        <dbReference type="Proteomes" id="UP000591131"/>
    </source>
</evidence>
<dbReference type="InterPro" id="IPR002562">
    <property type="entry name" value="3'-5'_exonuclease_dom"/>
</dbReference>
<reference evidence="2 3" key="1">
    <citation type="submission" date="2020-04" db="EMBL/GenBank/DDBJ databases">
        <title>Perkinsus chesapeaki whole genome sequence.</title>
        <authorList>
            <person name="Bogema D.R."/>
        </authorList>
    </citation>
    <scope>NUCLEOTIDE SEQUENCE [LARGE SCALE GENOMIC DNA]</scope>
    <source>
        <strain evidence="2">ATCC PRA-425</strain>
    </source>
</reference>
<gene>
    <name evidence="2" type="ORF">FOL47_001540</name>
</gene>
<evidence type="ECO:0000313" key="2">
    <source>
        <dbReference type="EMBL" id="KAF4649986.1"/>
    </source>
</evidence>
<dbReference type="GO" id="GO:0003676">
    <property type="term" value="F:nucleic acid binding"/>
    <property type="evidence" value="ECO:0007669"/>
    <property type="project" value="InterPro"/>
</dbReference>
<feature type="domain" description="3'-5' exonuclease" evidence="1">
    <location>
        <begin position="66"/>
        <end position="251"/>
    </location>
</feature>
<dbReference type="EMBL" id="JAAPAO010001374">
    <property type="protein sequence ID" value="KAF4649986.1"/>
    <property type="molecule type" value="Genomic_DNA"/>
</dbReference>
<dbReference type="GO" id="GO:0006139">
    <property type="term" value="P:nucleobase-containing compound metabolic process"/>
    <property type="evidence" value="ECO:0007669"/>
    <property type="project" value="InterPro"/>
</dbReference>
<dbReference type="PANTHER" id="PTHR46814:SF1">
    <property type="entry name" value="EGALITARIAN, ISOFORM B"/>
    <property type="match status" value="1"/>
</dbReference>
<organism evidence="2 3">
    <name type="scientific">Perkinsus chesapeaki</name>
    <name type="common">Clam parasite</name>
    <name type="synonym">Perkinsus andrewsi</name>
    <dbReference type="NCBI Taxonomy" id="330153"/>
    <lineage>
        <taxon>Eukaryota</taxon>
        <taxon>Sar</taxon>
        <taxon>Alveolata</taxon>
        <taxon>Perkinsozoa</taxon>
        <taxon>Perkinsea</taxon>
        <taxon>Perkinsida</taxon>
        <taxon>Perkinsidae</taxon>
        <taxon>Perkinsus</taxon>
    </lineage>
</organism>
<evidence type="ECO:0000259" key="1">
    <source>
        <dbReference type="SMART" id="SM00474"/>
    </source>
</evidence>
<sequence>MITFTRTLHRTPPLLLCPISNFCTHTAEPSRYKIALLSDDTVEPLRSGLASILDDSRIRTKFPKYLGFIDTPEKAKAALPSMLATDALGVDCEGVGLSRWGRLCVMQISAGDTVFVCDALRSGVVEALRPILEAQHIRKVFHDCREDSAALWEQFSVKLDGVYDTQAAHMALLRQQSQQPYHISLDDLAVKICGTRLGMIKEGSTDQVVAKMNQDPNVWFYRPLQPDMISYAARDVMCLPLLRELMSFRIGLGSEGGCAPLVEEAEVLHRSEEHVAYCLLNGHIRRPRELEKRGRRLDALLTAVNSSGMYFKLNCGRQGVVCRPESMAKMHDVQVDLVDLGISEHKGCIPSVGEVVSCYVSSWNPSGSIIFLERYEQGTREAAIIDTTHEVRIADGESPGG</sequence>
<dbReference type="SUPFAM" id="SSF53098">
    <property type="entry name" value="Ribonuclease H-like"/>
    <property type="match status" value="1"/>
</dbReference>
<name>A0A7J6KU17_PERCH</name>
<keyword evidence="3" id="KW-1185">Reference proteome</keyword>
<dbReference type="Pfam" id="PF01612">
    <property type="entry name" value="DNA_pol_A_exo1"/>
    <property type="match status" value="1"/>
</dbReference>
<dbReference type="GO" id="GO:0008408">
    <property type="term" value="F:3'-5' exonuclease activity"/>
    <property type="evidence" value="ECO:0007669"/>
    <property type="project" value="InterPro"/>
</dbReference>
<dbReference type="SMART" id="SM00474">
    <property type="entry name" value="35EXOc"/>
    <property type="match status" value="1"/>
</dbReference>
<proteinExistence type="predicted"/>
<dbReference type="InterPro" id="IPR012337">
    <property type="entry name" value="RNaseH-like_sf"/>
</dbReference>